<keyword evidence="3" id="KW-1185">Reference proteome</keyword>
<dbReference type="Proteomes" id="UP000422736">
    <property type="component" value="Chromosome 1"/>
</dbReference>
<proteinExistence type="predicted"/>
<organism evidence="2 3">
    <name type="scientific">Kluyveromyces marxianus</name>
    <name type="common">Yeast</name>
    <name type="synonym">Candida kefyr</name>
    <dbReference type="NCBI Taxonomy" id="4911"/>
    <lineage>
        <taxon>Eukaryota</taxon>
        <taxon>Fungi</taxon>
        <taxon>Dikarya</taxon>
        <taxon>Ascomycota</taxon>
        <taxon>Saccharomycotina</taxon>
        <taxon>Saccharomycetes</taxon>
        <taxon>Saccharomycetales</taxon>
        <taxon>Saccharomycetaceae</taxon>
        <taxon>Kluyveromyces</taxon>
    </lineage>
</organism>
<gene>
    <name evidence="2" type="ORF">FIM1_512</name>
</gene>
<evidence type="ECO:0000313" key="3">
    <source>
        <dbReference type="Proteomes" id="UP000422736"/>
    </source>
</evidence>
<evidence type="ECO:0000313" key="2">
    <source>
        <dbReference type="EMBL" id="QGN13866.1"/>
    </source>
</evidence>
<name>A0ABX6EPX8_KLUMA</name>
<feature type="compositionally biased region" description="Polar residues" evidence="1">
    <location>
        <begin position="78"/>
        <end position="92"/>
    </location>
</feature>
<sequence length="124" mass="14549">MSKGLCNRIYTLQTLHLSIPNRRHKYNQYTHFPIIIMPNTKTYRTHRTHRTHSRSLPRRSIPHRLAPPSQQAKDDKNNNIPMATFQNENGNMNPFEPVPITFYYVVFPHNESRDAGTNTNNNAH</sequence>
<feature type="region of interest" description="Disordered" evidence="1">
    <location>
        <begin position="49"/>
        <end position="92"/>
    </location>
</feature>
<reference evidence="2 3" key="2">
    <citation type="submission" date="2019-11" db="EMBL/GenBank/DDBJ databases">
        <authorList>
            <person name="Lu H."/>
        </authorList>
    </citation>
    <scope>NUCLEOTIDE SEQUENCE [LARGE SCALE GENOMIC DNA]</scope>
    <source>
        <strain evidence="2 3">FIM1</strain>
    </source>
</reference>
<reference evidence="2 3" key="1">
    <citation type="submission" date="2016-03" db="EMBL/GenBank/DDBJ databases">
        <title>How can Kluyveromyces marxianus grow so fast - potential evolutionary course in Saccharomyces Complex revealed by comparative genomics.</title>
        <authorList>
            <person name="Mo W."/>
            <person name="Lu W."/>
            <person name="Yang X."/>
            <person name="Qi J."/>
            <person name="Lv H."/>
        </authorList>
    </citation>
    <scope>NUCLEOTIDE SEQUENCE [LARGE SCALE GENOMIC DNA]</scope>
    <source>
        <strain evidence="2 3">FIM1</strain>
    </source>
</reference>
<dbReference type="EMBL" id="CP015054">
    <property type="protein sequence ID" value="QGN13866.1"/>
    <property type="molecule type" value="Genomic_DNA"/>
</dbReference>
<feature type="compositionally biased region" description="Basic residues" evidence="1">
    <location>
        <begin position="49"/>
        <end position="62"/>
    </location>
</feature>
<accession>A0ABX6EPX8</accession>
<evidence type="ECO:0000256" key="1">
    <source>
        <dbReference type="SAM" id="MobiDB-lite"/>
    </source>
</evidence>
<protein>
    <submittedName>
        <fullName evidence="2">Uncharacterized protein</fullName>
    </submittedName>
</protein>